<dbReference type="AlphaFoldDB" id="A0A255ELB4"/>
<dbReference type="GO" id="GO:0016757">
    <property type="term" value="F:glycosyltransferase activity"/>
    <property type="evidence" value="ECO:0007669"/>
    <property type="project" value="UniProtKB-KW"/>
</dbReference>
<evidence type="ECO:0000256" key="1">
    <source>
        <dbReference type="ARBA" id="ARBA00022676"/>
    </source>
</evidence>
<dbReference type="RefSeq" id="WP_094452267.1">
    <property type="nucleotide sequence ID" value="NZ_NMVJ01000001.1"/>
</dbReference>
<organism evidence="4 5">
    <name type="scientific">Parenemella sanctibonifatiensis</name>
    <dbReference type="NCBI Taxonomy" id="2016505"/>
    <lineage>
        <taxon>Bacteria</taxon>
        <taxon>Bacillati</taxon>
        <taxon>Actinomycetota</taxon>
        <taxon>Actinomycetes</taxon>
        <taxon>Propionibacteriales</taxon>
        <taxon>Propionibacteriaceae</taxon>
        <taxon>Parenemella</taxon>
    </lineage>
</organism>
<evidence type="ECO:0000313" key="4">
    <source>
        <dbReference type="EMBL" id="OYN92284.1"/>
    </source>
</evidence>
<accession>A0A255ELB4</accession>
<dbReference type="PANTHER" id="PTHR45947:SF3">
    <property type="entry name" value="SULFOQUINOVOSYL TRANSFERASE SQD2"/>
    <property type="match status" value="1"/>
</dbReference>
<dbReference type="Pfam" id="PF13579">
    <property type="entry name" value="Glyco_trans_4_4"/>
    <property type="match status" value="1"/>
</dbReference>
<comment type="caution">
    <text evidence="4">The sequence shown here is derived from an EMBL/GenBank/DDBJ whole genome shotgun (WGS) entry which is preliminary data.</text>
</comment>
<dbReference type="InterPro" id="IPR028098">
    <property type="entry name" value="Glyco_trans_4-like_N"/>
</dbReference>
<protein>
    <submittedName>
        <fullName evidence="4">Glycosyltransferase family 1 protein</fullName>
    </submittedName>
</protein>
<dbReference type="InterPro" id="IPR050194">
    <property type="entry name" value="Glycosyltransferase_grp1"/>
</dbReference>
<dbReference type="PANTHER" id="PTHR45947">
    <property type="entry name" value="SULFOQUINOVOSYL TRANSFERASE SQD2"/>
    <property type="match status" value="1"/>
</dbReference>
<sequence length="392" mass="42252">MNPRKLVVGLTIGGSAWALMRGQLAWFREQGWQITLVTSPDDRAKQTADREGVPVRGIPMHRGLSPVKDVVALLRWVSFLRTERPDAINVGTPKASLLGGIAAWLTGVKRRLYVVRGLRLEGSTGPTARLLWAMEWLSHKLATDVLYVSRSLAQEAERRGLVMPGKSWLIGSGSSNGVDTEKVRARAGTVDAAELRSRLGLGAEDFVVGFIGRIAADKGVEMILDAAANPQLPTNATFLLIGSTDDPALAARVSAQPDRIRTVGWTDDVWGHLAVMDVLCLPTRREGFPNVVLEAAAVGVPTITTRATGAIDSVVPEVTGLLVDVDDADALTQAISRLAADPELTTRLGEAAQRRVDDEFRPEQIWSGVEEILSGDPNPVHAARFTTKGDRS</sequence>
<evidence type="ECO:0000313" key="5">
    <source>
        <dbReference type="Proteomes" id="UP000216300"/>
    </source>
</evidence>
<proteinExistence type="predicted"/>
<dbReference type="OrthoDB" id="9772485at2"/>
<dbReference type="Pfam" id="PF13692">
    <property type="entry name" value="Glyco_trans_1_4"/>
    <property type="match status" value="1"/>
</dbReference>
<evidence type="ECO:0000259" key="3">
    <source>
        <dbReference type="Pfam" id="PF13579"/>
    </source>
</evidence>
<dbReference type="EMBL" id="NMVJ01000001">
    <property type="protein sequence ID" value="OYN92284.1"/>
    <property type="molecule type" value="Genomic_DNA"/>
</dbReference>
<dbReference type="Gene3D" id="3.40.50.2000">
    <property type="entry name" value="Glycogen Phosphorylase B"/>
    <property type="match status" value="2"/>
</dbReference>
<keyword evidence="5" id="KW-1185">Reference proteome</keyword>
<dbReference type="GO" id="GO:1901137">
    <property type="term" value="P:carbohydrate derivative biosynthetic process"/>
    <property type="evidence" value="ECO:0007669"/>
    <property type="project" value="UniProtKB-ARBA"/>
</dbReference>
<feature type="domain" description="Glycosyltransferase subfamily 4-like N-terminal" evidence="3">
    <location>
        <begin position="20"/>
        <end position="162"/>
    </location>
</feature>
<dbReference type="Proteomes" id="UP000216300">
    <property type="component" value="Unassembled WGS sequence"/>
</dbReference>
<keyword evidence="1" id="KW-0328">Glycosyltransferase</keyword>
<dbReference type="SUPFAM" id="SSF53756">
    <property type="entry name" value="UDP-Glycosyltransferase/glycogen phosphorylase"/>
    <property type="match status" value="1"/>
</dbReference>
<dbReference type="CDD" id="cd03808">
    <property type="entry name" value="GT4_CapM-like"/>
    <property type="match status" value="1"/>
</dbReference>
<evidence type="ECO:0000256" key="2">
    <source>
        <dbReference type="ARBA" id="ARBA00022679"/>
    </source>
</evidence>
<keyword evidence="2 4" id="KW-0808">Transferase</keyword>
<name>A0A255ELB4_9ACTN</name>
<reference evidence="4 5" key="1">
    <citation type="submission" date="2017-07" db="EMBL/GenBank/DDBJ databases">
        <title>Draft whole genome sequences of clinical Proprionibacteriaceae strains.</title>
        <authorList>
            <person name="Bernier A.-M."/>
            <person name="Bernard K."/>
            <person name="Domingo M.-C."/>
        </authorList>
    </citation>
    <scope>NUCLEOTIDE SEQUENCE [LARGE SCALE GENOMIC DNA]</scope>
    <source>
        <strain evidence="4 5">NML 150081</strain>
    </source>
</reference>
<gene>
    <name evidence="4" type="ORF">CGZ91_01900</name>
</gene>